<dbReference type="Proteomes" id="UP001497516">
    <property type="component" value="Chromosome 4"/>
</dbReference>
<accession>A0AAV2E765</accession>
<keyword evidence="2" id="KW-1185">Reference proteome</keyword>
<dbReference type="AlphaFoldDB" id="A0AAV2E765"/>
<gene>
    <name evidence="1" type="ORF">LTRI10_LOCUS22926</name>
</gene>
<proteinExistence type="predicted"/>
<sequence>MTVNAVAAANDWDAPDTITFRLMNESYSLSFTEFSLRGGLYSNDYVTMEEYKTLPLEDPKTDIGVAAIWEEIAPSNTDTSNPTISNASDMVFHIRYIHHILAYSFCDRGNAHGVVTLRDIFYLDSMLHQMVFGSIPVSGEVHRAHQESESTRPLPSSTN</sequence>
<reference evidence="1 2" key="1">
    <citation type="submission" date="2024-04" db="EMBL/GenBank/DDBJ databases">
        <authorList>
            <person name="Fracassetti M."/>
        </authorList>
    </citation>
    <scope>NUCLEOTIDE SEQUENCE [LARGE SCALE GENOMIC DNA]</scope>
</reference>
<evidence type="ECO:0000313" key="2">
    <source>
        <dbReference type="Proteomes" id="UP001497516"/>
    </source>
</evidence>
<evidence type="ECO:0000313" key="1">
    <source>
        <dbReference type="EMBL" id="CAL1381553.1"/>
    </source>
</evidence>
<organism evidence="1 2">
    <name type="scientific">Linum trigynum</name>
    <dbReference type="NCBI Taxonomy" id="586398"/>
    <lineage>
        <taxon>Eukaryota</taxon>
        <taxon>Viridiplantae</taxon>
        <taxon>Streptophyta</taxon>
        <taxon>Embryophyta</taxon>
        <taxon>Tracheophyta</taxon>
        <taxon>Spermatophyta</taxon>
        <taxon>Magnoliopsida</taxon>
        <taxon>eudicotyledons</taxon>
        <taxon>Gunneridae</taxon>
        <taxon>Pentapetalae</taxon>
        <taxon>rosids</taxon>
        <taxon>fabids</taxon>
        <taxon>Malpighiales</taxon>
        <taxon>Linaceae</taxon>
        <taxon>Linum</taxon>
    </lineage>
</organism>
<protein>
    <submittedName>
        <fullName evidence="1">Uncharacterized protein</fullName>
    </submittedName>
</protein>
<dbReference type="EMBL" id="OZ034817">
    <property type="protein sequence ID" value="CAL1381553.1"/>
    <property type="molecule type" value="Genomic_DNA"/>
</dbReference>
<name>A0AAV2E765_9ROSI</name>